<evidence type="ECO:0000313" key="1">
    <source>
        <dbReference type="EMBL" id="EPS45753.1"/>
    </source>
</evidence>
<gene>
    <name evidence="1" type="ORF">H072_270</name>
</gene>
<sequence length="349" mass="40032">MQYIWFTREPDLIIELDNPEYGVKYGFLVSRTTLRLTSSVFDRMLSPVNGFKPLPEAWLNGIRITVLKVYDDDVAALGWVLNIIHFQVDSVPAELGWRDLVSVAIICDKYELQRAVRLWADKWTGVYIPDTALHVGVYPEQMLKEGCEDWLFIRQAFPGLRRCEEFSQRISSMLVEEIIGDMEPASDGARDPKGLEDPKALKVKFDLIPEATFNNIKKIREERFDHFISTMTQLLLDIHLLKIEIGYGELDAVPKGCQGNSKGRVCYEITLASSIGLGSENSWELETLYCASCLRTETSLWRLQFRINTLESLQQYYTTAQPGSRLEKRPRNTDFQSLIGSVTSRFRNL</sequence>
<name>S8C1X5_DACHA</name>
<organism evidence="1 2">
    <name type="scientific">Dactylellina haptotyla (strain CBS 200.50)</name>
    <name type="common">Nematode-trapping fungus</name>
    <name type="synonym">Monacrosporium haptotylum</name>
    <dbReference type="NCBI Taxonomy" id="1284197"/>
    <lineage>
        <taxon>Eukaryota</taxon>
        <taxon>Fungi</taxon>
        <taxon>Dikarya</taxon>
        <taxon>Ascomycota</taxon>
        <taxon>Pezizomycotina</taxon>
        <taxon>Orbiliomycetes</taxon>
        <taxon>Orbiliales</taxon>
        <taxon>Orbiliaceae</taxon>
        <taxon>Dactylellina</taxon>
    </lineage>
</organism>
<dbReference type="HOGENOM" id="CLU_794572_0_0_1"/>
<proteinExistence type="predicted"/>
<comment type="caution">
    <text evidence="1">The sequence shown here is derived from an EMBL/GenBank/DDBJ whole genome shotgun (WGS) entry which is preliminary data.</text>
</comment>
<dbReference type="STRING" id="1284197.S8C1X5"/>
<evidence type="ECO:0000313" key="2">
    <source>
        <dbReference type="Proteomes" id="UP000015100"/>
    </source>
</evidence>
<dbReference type="EMBL" id="AQGS01000003">
    <property type="protein sequence ID" value="EPS45753.1"/>
    <property type="molecule type" value="Genomic_DNA"/>
</dbReference>
<dbReference type="OrthoDB" id="5275938at2759"/>
<dbReference type="OMA" id="WFTREPD"/>
<protein>
    <recommendedName>
        <fullName evidence="3">BTB domain-containing protein</fullName>
    </recommendedName>
</protein>
<keyword evidence="2" id="KW-1185">Reference proteome</keyword>
<reference evidence="1 2" key="1">
    <citation type="journal article" date="2013" name="PLoS Genet.">
        <title>Genomic mechanisms accounting for the adaptation to parasitism in nematode-trapping fungi.</title>
        <authorList>
            <person name="Meerupati T."/>
            <person name="Andersson K.M."/>
            <person name="Friman E."/>
            <person name="Kumar D."/>
            <person name="Tunlid A."/>
            <person name="Ahren D."/>
        </authorList>
    </citation>
    <scope>NUCLEOTIDE SEQUENCE [LARGE SCALE GENOMIC DNA]</scope>
    <source>
        <strain evidence="1 2">CBS 200.50</strain>
    </source>
</reference>
<dbReference type="Proteomes" id="UP000015100">
    <property type="component" value="Unassembled WGS sequence"/>
</dbReference>
<evidence type="ECO:0008006" key="3">
    <source>
        <dbReference type="Google" id="ProtNLM"/>
    </source>
</evidence>
<dbReference type="AlphaFoldDB" id="S8C1X5"/>
<reference evidence="2" key="2">
    <citation type="submission" date="2013-04" db="EMBL/GenBank/DDBJ databases">
        <title>Genomic mechanisms accounting for the adaptation to parasitism in nematode-trapping fungi.</title>
        <authorList>
            <person name="Ahren D.G."/>
        </authorList>
    </citation>
    <scope>NUCLEOTIDE SEQUENCE [LARGE SCALE GENOMIC DNA]</scope>
    <source>
        <strain evidence="2">CBS 200.50</strain>
    </source>
</reference>
<accession>S8C1X5</accession>